<evidence type="ECO:0000256" key="2">
    <source>
        <dbReference type="ARBA" id="ARBA00022840"/>
    </source>
</evidence>
<feature type="transmembrane region" description="Helical" evidence="3">
    <location>
        <begin position="336"/>
        <end position="358"/>
    </location>
</feature>
<dbReference type="Proteomes" id="UP000824890">
    <property type="component" value="Unassembled WGS sequence"/>
</dbReference>
<name>A0ABQ7Z1M5_BRANA</name>
<evidence type="ECO:0000256" key="1">
    <source>
        <dbReference type="ARBA" id="ARBA00022741"/>
    </source>
</evidence>
<dbReference type="InterPro" id="IPR001245">
    <property type="entry name" value="Ser-Thr/Tyr_kinase_cat_dom"/>
</dbReference>
<dbReference type="Pfam" id="PF07714">
    <property type="entry name" value="PK_Tyr_Ser-Thr"/>
    <property type="match status" value="2"/>
</dbReference>
<keyword evidence="2" id="KW-0067">ATP-binding</keyword>
<dbReference type="EMBL" id="JAGKQM010000016">
    <property type="protein sequence ID" value="KAH0874045.1"/>
    <property type="molecule type" value="Genomic_DNA"/>
</dbReference>
<dbReference type="InterPro" id="IPR000719">
    <property type="entry name" value="Prot_kinase_dom"/>
</dbReference>
<keyword evidence="3" id="KW-1133">Transmembrane helix</keyword>
<dbReference type="CDD" id="cd14066">
    <property type="entry name" value="STKc_IRAK"/>
    <property type="match status" value="1"/>
</dbReference>
<evidence type="ECO:0000256" key="3">
    <source>
        <dbReference type="SAM" id="Phobius"/>
    </source>
</evidence>
<protein>
    <recommendedName>
        <fullName evidence="4">Protein kinase domain-containing protein</fullName>
    </recommendedName>
</protein>
<evidence type="ECO:0000259" key="4">
    <source>
        <dbReference type="PROSITE" id="PS50011"/>
    </source>
</evidence>
<proteinExistence type="predicted"/>
<dbReference type="PANTHER" id="PTHR27005:SF488">
    <property type="entry name" value="NON-FUNCTIONAL PSEUDOKINASE ZED1"/>
    <property type="match status" value="1"/>
</dbReference>
<dbReference type="SUPFAM" id="SSF56112">
    <property type="entry name" value="Protein kinase-like (PK-like)"/>
    <property type="match status" value="2"/>
</dbReference>
<comment type="caution">
    <text evidence="5">The sequence shown here is derived from an EMBL/GenBank/DDBJ whole genome shotgun (WGS) entry which is preliminary data.</text>
</comment>
<keyword evidence="3" id="KW-0812">Transmembrane</keyword>
<keyword evidence="1" id="KW-0547">Nucleotide-binding</keyword>
<accession>A0ABQ7Z1M5</accession>
<keyword evidence="3" id="KW-0472">Membrane</keyword>
<dbReference type="Gene3D" id="1.10.510.10">
    <property type="entry name" value="Transferase(Phosphotransferase) domain 1"/>
    <property type="match status" value="2"/>
</dbReference>
<sequence>PFSYARRFDGSHPLQLRRSAFLLLKQIFSSAMLLMVTAPAPSRFRPLPDPPPCKLFWFESLSPTIPPDPPDPPDASSVLALFQFLNAAASLSSHAFPKIQDLESHSPILTSKMRGGDTHHLSVGVSSFVSGRRCTAGCSLLYHRRTVWSPFRSCPDVLFQVCLCASLSVHYSVEWYETRVVWEALDMWIMVLICDIPMESFSLDSTLVLVSSIYMASVPISTAVCSLFLVFNLALCAMLVCVSSWWQIEETLSMIFLLLKPVETSTFLLGVSCLKQSIFPIFLHVWSELDEQALLVLQGFSSQLVHFSAFEAVIVTLWVTLDAICQKAYEIVVMQFLWSSFSVYLSVWLAMALLYTPIMEFKLLRRFKITNLHISLNHISLMGKNTKKKKKIRSDLKNGGLLLAELIASFDGKTNPIRCFSSDQILKATNNFSEAQIISSWGYFTWYKGLIEERPVSIKKWSNQNLSSFTEAYRDISVSSQMSGHKNALKLLGCFLEFDLPSLVCEFTAHGPLNRDGGLLSRPLPWRARVKIAKEIASSVAYLHTAFPETIIHRNINPTNIFVDEDWTAKLSDFWFCVAIPEGELYVEDDVKGVIGFVDPDYYWTMKVTEKVDVYSFGVVMLVLLSGRAAVFNEPGEAPMSLNDHVSEVMERGGFEEVVDKEVWSVSDGDDELVVRKLQVEAFLRLALRCVRFKKEDPVSGMIEVAKELKLIENLSDAVINGPGENLMHNACEIDKEIWNVLDGDESVVRKSQAEAFLEYPVSGMIEVAKDLKLIEKLSTNRTGGKARQRNVKENGEVILKELIECCDGKCNPIKNFSSDQIIKATNNFSQSNRASRIDIYYRCYKGILDDRPVLVKKGKYTLDTKEICRDIAISSMVSGHKNFLKLLGCCLEFTPPALVFEYAEIITLGPLITSNPRNMRRIKIAREVANALTYLHTAFPRAFIHSNLDHFTIFLDGNGIAKLGNFCNCVSIPEGEVFVHDDALKKYHDFRTNTLKQTHGLGVCYVPVIDPEYKSTGKVTTTTDMHSFGAFMLALVQVKEVDDELSMSSDMLRALAELFIKPHDDARLPLHHHVSKILRKFGYAEVMGSDISSRDMGNVAASPVKEFFRLALRCIGCNLGDPLTSMIQVAKELRLIEKSAYGDVR</sequence>
<feature type="domain" description="Protein kinase" evidence="4">
    <location>
        <begin position="772"/>
        <end position="1109"/>
    </location>
</feature>
<evidence type="ECO:0000313" key="5">
    <source>
        <dbReference type="EMBL" id="KAH0874045.1"/>
    </source>
</evidence>
<organism evidence="5 6">
    <name type="scientific">Brassica napus</name>
    <name type="common">Rape</name>
    <dbReference type="NCBI Taxonomy" id="3708"/>
    <lineage>
        <taxon>Eukaryota</taxon>
        <taxon>Viridiplantae</taxon>
        <taxon>Streptophyta</taxon>
        <taxon>Embryophyta</taxon>
        <taxon>Tracheophyta</taxon>
        <taxon>Spermatophyta</taxon>
        <taxon>Magnoliopsida</taxon>
        <taxon>eudicotyledons</taxon>
        <taxon>Gunneridae</taxon>
        <taxon>Pentapetalae</taxon>
        <taxon>rosids</taxon>
        <taxon>malvids</taxon>
        <taxon>Brassicales</taxon>
        <taxon>Brassicaceae</taxon>
        <taxon>Brassiceae</taxon>
        <taxon>Brassica</taxon>
    </lineage>
</organism>
<feature type="domain" description="Protein kinase" evidence="4">
    <location>
        <begin position="432"/>
        <end position="700"/>
    </location>
</feature>
<gene>
    <name evidence="5" type="ORF">HID58_071407</name>
</gene>
<dbReference type="InterPro" id="IPR011009">
    <property type="entry name" value="Kinase-like_dom_sf"/>
</dbReference>
<evidence type="ECO:0000313" key="6">
    <source>
        <dbReference type="Proteomes" id="UP000824890"/>
    </source>
</evidence>
<feature type="non-terminal residue" evidence="5">
    <location>
        <position position="1"/>
    </location>
</feature>
<dbReference type="InterPro" id="IPR045274">
    <property type="entry name" value="WAK-like"/>
</dbReference>
<dbReference type="Gene3D" id="3.30.200.20">
    <property type="entry name" value="Phosphorylase Kinase, domain 1"/>
    <property type="match status" value="2"/>
</dbReference>
<reference evidence="5 6" key="1">
    <citation type="submission" date="2021-05" db="EMBL/GenBank/DDBJ databases">
        <title>Genome Assembly of Synthetic Allotetraploid Brassica napus Reveals Homoeologous Exchanges between Subgenomes.</title>
        <authorList>
            <person name="Davis J.T."/>
        </authorList>
    </citation>
    <scope>NUCLEOTIDE SEQUENCE [LARGE SCALE GENOMIC DNA]</scope>
    <source>
        <strain evidence="6">cv. Da-Ae</strain>
        <tissue evidence="5">Seedling</tissue>
    </source>
</reference>
<feature type="transmembrane region" description="Helical" evidence="3">
    <location>
        <begin position="218"/>
        <end position="246"/>
    </location>
</feature>
<dbReference type="PROSITE" id="PS50011">
    <property type="entry name" value="PROTEIN_KINASE_DOM"/>
    <property type="match status" value="2"/>
</dbReference>
<dbReference type="PANTHER" id="PTHR27005">
    <property type="entry name" value="WALL-ASSOCIATED RECEPTOR KINASE-LIKE 21"/>
    <property type="match status" value="1"/>
</dbReference>
<keyword evidence="6" id="KW-1185">Reference proteome</keyword>